<name>A0A9N9JIU8_9GLOM</name>
<dbReference type="InterPro" id="IPR052035">
    <property type="entry name" value="ZnF_BED_domain_contain"/>
</dbReference>
<organism evidence="7 8">
    <name type="scientific">Cetraspora pellucida</name>
    <dbReference type="NCBI Taxonomy" id="1433469"/>
    <lineage>
        <taxon>Eukaryota</taxon>
        <taxon>Fungi</taxon>
        <taxon>Fungi incertae sedis</taxon>
        <taxon>Mucoromycota</taxon>
        <taxon>Glomeromycotina</taxon>
        <taxon>Glomeromycetes</taxon>
        <taxon>Diversisporales</taxon>
        <taxon>Gigasporaceae</taxon>
        <taxon>Cetraspora</taxon>
    </lineage>
</organism>
<gene>
    <name evidence="7" type="ORF">CPELLU_LOCUS16500</name>
</gene>
<dbReference type="InterPro" id="IPR012337">
    <property type="entry name" value="RNaseH-like_sf"/>
</dbReference>
<dbReference type="PANTHER" id="PTHR46481:SF10">
    <property type="entry name" value="ZINC FINGER BED DOMAIN-CONTAINING PROTEIN 39"/>
    <property type="match status" value="1"/>
</dbReference>
<dbReference type="GO" id="GO:0008270">
    <property type="term" value="F:zinc ion binding"/>
    <property type="evidence" value="ECO:0007669"/>
    <property type="project" value="UniProtKB-KW"/>
</dbReference>
<feature type="domain" description="HAT C-terminal dimerisation" evidence="6">
    <location>
        <begin position="330"/>
        <end position="382"/>
    </location>
</feature>
<sequence>SKKKDSIQNDEIEVETVLNTLNSPNSDLSNSDLPTFTSDLSTSDLSISSLPISVFSIRDKTSINRQLLRAIILSNIPLSFVEDLEVIKLFNMLKPRYQLPSRKWISTNILDNVYKNVQHGVQQFISDSKFLTLSGDGWTNISKNSMLNFIVTNEKHESQILKIENCSNQCHTGDYIFAIYKEIEISLGDKWIAFISDSGSDFKKAQCLICETKLELFYELLKPYDYIIKILETENATLGQIAASWAWLRETINKSLLINDNDFQDFLIMEIDNRWEKIFNPIYLITWFLHPYHHGEGLNPTWHLYIQETAYELFCPFSALSVKNPSFTRLPLRYWRTMHYVAPNLSKFACRLLSIPPNSATSEWVWSLLDNIYTERRNWLSPPQTAKMAQISCISDDDNDHSVNEFMVNLNQISETLIDDIHVFDTNCEETIPKLVDVFDSKIVKKSLNQLYI</sequence>
<reference evidence="7" key="1">
    <citation type="submission" date="2021-06" db="EMBL/GenBank/DDBJ databases">
        <authorList>
            <person name="Kallberg Y."/>
            <person name="Tangrot J."/>
            <person name="Rosling A."/>
        </authorList>
    </citation>
    <scope>NUCLEOTIDE SEQUENCE</scope>
    <source>
        <strain evidence="7">FL966</strain>
    </source>
</reference>
<comment type="caution">
    <text evidence="7">The sequence shown here is derived from an EMBL/GenBank/DDBJ whole genome shotgun (WGS) entry which is preliminary data.</text>
</comment>
<comment type="subcellular location">
    <subcellularLocation>
        <location evidence="1">Nucleus</location>
    </subcellularLocation>
</comment>
<evidence type="ECO:0000313" key="7">
    <source>
        <dbReference type="EMBL" id="CAG8783007.1"/>
    </source>
</evidence>
<dbReference type="OrthoDB" id="2439089at2759"/>
<evidence type="ECO:0000256" key="3">
    <source>
        <dbReference type="ARBA" id="ARBA00022771"/>
    </source>
</evidence>
<keyword evidence="4" id="KW-0862">Zinc</keyword>
<accession>A0A9N9JIU8</accession>
<dbReference type="SUPFAM" id="SSF53098">
    <property type="entry name" value="Ribonuclease H-like"/>
    <property type="match status" value="1"/>
</dbReference>
<dbReference type="InterPro" id="IPR008906">
    <property type="entry name" value="HATC_C_dom"/>
</dbReference>
<dbReference type="GO" id="GO:0046983">
    <property type="term" value="F:protein dimerization activity"/>
    <property type="evidence" value="ECO:0007669"/>
    <property type="project" value="InterPro"/>
</dbReference>
<evidence type="ECO:0000256" key="5">
    <source>
        <dbReference type="ARBA" id="ARBA00023242"/>
    </source>
</evidence>
<keyword evidence="3" id="KW-0863">Zinc-finger</keyword>
<dbReference type="GO" id="GO:0005634">
    <property type="term" value="C:nucleus"/>
    <property type="evidence" value="ECO:0007669"/>
    <property type="project" value="UniProtKB-SubCell"/>
</dbReference>
<evidence type="ECO:0000259" key="6">
    <source>
        <dbReference type="Pfam" id="PF05699"/>
    </source>
</evidence>
<dbReference type="SUPFAM" id="SSF140996">
    <property type="entry name" value="Hermes dimerisation domain"/>
    <property type="match status" value="1"/>
</dbReference>
<keyword evidence="8" id="KW-1185">Reference proteome</keyword>
<keyword evidence="5" id="KW-0539">Nucleus</keyword>
<evidence type="ECO:0000256" key="2">
    <source>
        <dbReference type="ARBA" id="ARBA00022723"/>
    </source>
</evidence>
<feature type="non-terminal residue" evidence="7">
    <location>
        <position position="1"/>
    </location>
</feature>
<protein>
    <submittedName>
        <fullName evidence="7">9467_t:CDS:1</fullName>
    </submittedName>
</protein>
<dbReference type="PANTHER" id="PTHR46481">
    <property type="entry name" value="ZINC FINGER BED DOMAIN-CONTAINING PROTEIN 4"/>
    <property type="match status" value="1"/>
</dbReference>
<dbReference type="Proteomes" id="UP000789759">
    <property type="component" value="Unassembled WGS sequence"/>
</dbReference>
<dbReference type="EMBL" id="CAJVQA010024597">
    <property type="protein sequence ID" value="CAG8783007.1"/>
    <property type="molecule type" value="Genomic_DNA"/>
</dbReference>
<evidence type="ECO:0000313" key="8">
    <source>
        <dbReference type="Proteomes" id="UP000789759"/>
    </source>
</evidence>
<evidence type="ECO:0000256" key="1">
    <source>
        <dbReference type="ARBA" id="ARBA00004123"/>
    </source>
</evidence>
<dbReference type="Pfam" id="PF05699">
    <property type="entry name" value="Dimer_Tnp_hAT"/>
    <property type="match status" value="1"/>
</dbReference>
<dbReference type="AlphaFoldDB" id="A0A9N9JIU8"/>
<keyword evidence="2" id="KW-0479">Metal-binding</keyword>
<evidence type="ECO:0000256" key="4">
    <source>
        <dbReference type="ARBA" id="ARBA00022833"/>
    </source>
</evidence>
<proteinExistence type="predicted"/>